<proteinExistence type="predicted"/>
<protein>
    <submittedName>
        <fullName evidence="1">Uncharacterized protein</fullName>
    </submittedName>
</protein>
<dbReference type="Proteomes" id="UP000256838">
    <property type="component" value="Unassembled WGS sequence"/>
</dbReference>
<keyword evidence="2" id="KW-1185">Reference proteome</keyword>
<comment type="caution">
    <text evidence="1">The sequence shown here is derived from an EMBL/GenBank/DDBJ whole genome shotgun (WGS) entry which is preliminary data.</text>
</comment>
<name>A0A3D8JWH4_9BURK</name>
<organism evidence="1 2">
    <name type="scientific">Trinickia dinghuensis</name>
    <dbReference type="NCBI Taxonomy" id="2291023"/>
    <lineage>
        <taxon>Bacteria</taxon>
        <taxon>Pseudomonadati</taxon>
        <taxon>Pseudomonadota</taxon>
        <taxon>Betaproteobacteria</taxon>
        <taxon>Burkholderiales</taxon>
        <taxon>Burkholderiaceae</taxon>
        <taxon>Trinickia</taxon>
    </lineage>
</organism>
<evidence type="ECO:0000313" key="1">
    <source>
        <dbReference type="EMBL" id="RDU96964.1"/>
    </source>
</evidence>
<sequence>MYAVTIETTARGVEASLSDLIRESGGVFWSNKFAVPWMARRVIARARRLNEQLANSNVRLMEVCRAIPFATERVIDPDFELRDSLEAIKADALALRDRLLQSKAHMQPEHKGLRGRFDKALLSEVERSVALCCEGFELANKIQWEIAEHDADHTVRHEGFVASTADEVMKMLSQF</sequence>
<accession>A0A3D8JWH4</accession>
<evidence type="ECO:0000313" key="2">
    <source>
        <dbReference type="Proteomes" id="UP000256838"/>
    </source>
</evidence>
<dbReference type="RefSeq" id="WP_115535361.1">
    <property type="nucleotide sequence ID" value="NZ_QRGA01000011.1"/>
</dbReference>
<dbReference type="AlphaFoldDB" id="A0A3D8JWH4"/>
<dbReference type="EMBL" id="QRGA01000011">
    <property type="protein sequence ID" value="RDU96964.1"/>
    <property type="molecule type" value="Genomic_DNA"/>
</dbReference>
<reference evidence="1 2" key="1">
    <citation type="submission" date="2018-08" db="EMBL/GenBank/DDBJ databases">
        <title>Paraburkholderia sp. DHOM06 isolated from forest soil.</title>
        <authorList>
            <person name="Gao Z.-H."/>
            <person name="Qiu L.-H."/>
        </authorList>
    </citation>
    <scope>NUCLEOTIDE SEQUENCE [LARGE SCALE GENOMIC DNA]</scope>
    <source>
        <strain evidence="1 2">DHOM06</strain>
    </source>
</reference>
<gene>
    <name evidence="1" type="ORF">DWV00_20090</name>
</gene>